<name>A0A1E1L140_9HELO</name>
<accession>A0A1E1L140</accession>
<feature type="compositionally biased region" description="Low complexity" evidence="1">
    <location>
        <begin position="412"/>
        <end position="423"/>
    </location>
</feature>
<protein>
    <submittedName>
        <fullName evidence="2">Uncharacterized protein</fullName>
    </submittedName>
</protein>
<keyword evidence="3" id="KW-1185">Reference proteome</keyword>
<gene>
    <name evidence="2" type="ORF">RCO7_10821</name>
</gene>
<dbReference type="InParanoid" id="A0A1E1L140"/>
<comment type="caution">
    <text evidence="2">The sequence shown here is derived from an EMBL/GenBank/DDBJ whole genome shotgun (WGS) entry which is preliminary data.</text>
</comment>
<dbReference type="EMBL" id="FJUW01000031">
    <property type="protein sequence ID" value="CZT04204.1"/>
    <property type="molecule type" value="Genomic_DNA"/>
</dbReference>
<sequence length="466" mass="52658">MTGKRKRKSEVECAGDVILHPSKSHLRDNNSQGAADEATFERFLATYRGRHDDPLGRDTPPTKFFVQKEAAIEIRMWLEDQAQAHQHFNHVRSVVINAEVMAAPLIRIRIPSPGPLAVIKALEVIIPKVSTWFGIVSDVLKTWQSTIHGVECLNIDNLEYITVLPASAGAALRFINAFWQEMEKLPSGEVDLPYIYQVLRGFLPAPHLPWFKKPDFKPNDWLSRPFKVTFTSLEEWEAVFTIALLRDVEWDRRTAGDVFASIGNHSMRVVEDEKDPSHFWLHITLATLELLCPRLLPELSSSSMMNPNISSASTSKTLEARAVNIEGCDDLVLELRVRSKKARPCGGTTALKDRQTFWERQQDEGVKKRADIDVLIGRPIRNNLLEVEDLKYVNGLSFGISRSQSEGDEIDMNSNVSSVSESDVSMDKDTDSDTEDQSSHTSFSTTQRYTTFPKILAQLQNIARLR</sequence>
<evidence type="ECO:0000256" key="1">
    <source>
        <dbReference type="SAM" id="MobiDB-lite"/>
    </source>
</evidence>
<reference evidence="3" key="1">
    <citation type="submission" date="2016-03" db="EMBL/GenBank/DDBJ databases">
        <authorList>
            <person name="Ploux O."/>
        </authorList>
    </citation>
    <scope>NUCLEOTIDE SEQUENCE [LARGE SCALE GENOMIC DNA]</scope>
    <source>
        <strain evidence="3">UK7</strain>
    </source>
</reference>
<organism evidence="2 3">
    <name type="scientific">Rhynchosporium graminicola</name>
    <dbReference type="NCBI Taxonomy" id="2792576"/>
    <lineage>
        <taxon>Eukaryota</taxon>
        <taxon>Fungi</taxon>
        <taxon>Dikarya</taxon>
        <taxon>Ascomycota</taxon>
        <taxon>Pezizomycotina</taxon>
        <taxon>Leotiomycetes</taxon>
        <taxon>Helotiales</taxon>
        <taxon>Ploettnerulaceae</taxon>
        <taxon>Rhynchosporium</taxon>
    </lineage>
</organism>
<dbReference type="Proteomes" id="UP000178129">
    <property type="component" value="Unassembled WGS sequence"/>
</dbReference>
<evidence type="ECO:0000313" key="2">
    <source>
        <dbReference type="EMBL" id="CZT04204.1"/>
    </source>
</evidence>
<evidence type="ECO:0000313" key="3">
    <source>
        <dbReference type="Proteomes" id="UP000178129"/>
    </source>
</evidence>
<proteinExistence type="predicted"/>
<dbReference type="AlphaFoldDB" id="A0A1E1L140"/>
<feature type="region of interest" description="Disordered" evidence="1">
    <location>
        <begin position="403"/>
        <end position="445"/>
    </location>
</feature>